<dbReference type="GO" id="GO:0005634">
    <property type="term" value="C:nucleus"/>
    <property type="evidence" value="ECO:0007669"/>
    <property type="project" value="UniProtKB-SubCell"/>
</dbReference>
<dbReference type="Pfam" id="PF25823">
    <property type="entry name" value="Ams2-SPT21_N"/>
    <property type="match status" value="1"/>
</dbReference>
<dbReference type="AlphaFoldDB" id="A0A367J7T0"/>
<keyword evidence="5" id="KW-1185">Reference proteome</keyword>
<evidence type="ECO:0000313" key="4">
    <source>
        <dbReference type="EMBL" id="RCH85988.1"/>
    </source>
</evidence>
<dbReference type="GO" id="GO:0051726">
    <property type="term" value="P:regulation of cell cycle"/>
    <property type="evidence" value="ECO:0007669"/>
    <property type="project" value="TreeGrafter"/>
</dbReference>
<dbReference type="PANTHER" id="PTHR22715">
    <property type="entry name" value="TRANSFORMING GROWTH FACTOR BETA REGULATED GENE 1"/>
    <property type="match status" value="1"/>
</dbReference>
<comment type="subcellular location">
    <subcellularLocation>
        <location evidence="1">Nucleus</location>
    </subcellularLocation>
</comment>
<dbReference type="STRING" id="4846.A0A367J7T0"/>
<evidence type="ECO:0000259" key="3">
    <source>
        <dbReference type="Pfam" id="PF25823"/>
    </source>
</evidence>
<dbReference type="Proteomes" id="UP000253551">
    <property type="component" value="Unassembled WGS sequence"/>
</dbReference>
<feature type="domain" description="Ams2/SPT21 N-terminal" evidence="3">
    <location>
        <begin position="19"/>
        <end position="76"/>
    </location>
</feature>
<reference evidence="4 5" key="1">
    <citation type="journal article" date="2018" name="G3 (Bethesda)">
        <title>Phylogenetic and Phylogenomic Definition of Rhizopus Species.</title>
        <authorList>
            <person name="Gryganskyi A.P."/>
            <person name="Golan J."/>
            <person name="Dolatabadi S."/>
            <person name="Mondo S."/>
            <person name="Robb S."/>
            <person name="Idnurm A."/>
            <person name="Muszewska A."/>
            <person name="Steczkiewicz K."/>
            <person name="Masonjones S."/>
            <person name="Liao H.L."/>
            <person name="Gajdeczka M.T."/>
            <person name="Anike F."/>
            <person name="Vuek A."/>
            <person name="Anishchenko I.M."/>
            <person name="Voigt K."/>
            <person name="de Hoog G.S."/>
            <person name="Smith M.E."/>
            <person name="Heitman J."/>
            <person name="Vilgalys R."/>
            <person name="Stajich J.E."/>
        </authorList>
    </citation>
    <scope>NUCLEOTIDE SEQUENCE [LARGE SCALE GENOMIC DNA]</scope>
    <source>
        <strain evidence="4 5">LSU 92-RS-03</strain>
    </source>
</reference>
<evidence type="ECO:0000256" key="1">
    <source>
        <dbReference type="ARBA" id="ARBA00004123"/>
    </source>
</evidence>
<dbReference type="InterPro" id="IPR003888">
    <property type="entry name" value="FYrich_N"/>
</dbReference>
<name>A0A367J7T0_RHIST</name>
<protein>
    <recommendedName>
        <fullName evidence="3">Ams2/SPT21 N-terminal domain-containing protein</fullName>
    </recommendedName>
</protein>
<dbReference type="PROSITE" id="PS51542">
    <property type="entry name" value="FYRN"/>
    <property type="match status" value="1"/>
</dbReference>
<dbReference type="Pfam" id="PF05964">
    <property type="entry name" value="FYRN"/>
    <property type="match status" value="1"/>
</dbReference>
<proteinExistence type="predicted"/>
<evidence type="ECO:0000313" key="5">
    <source>
        <dbReference type="Proteomes" id="UP000253551"/>
    </source>
</evidence>
<dbReference type="PROSITE" id="PS51543">
    <property type="entry name" value="FYRC"/>
    <property type="match status" value="1"/>
</dbReference>
<keyword evidence="2" id="KW-0539">Nucleus</keyword>
<comment type="caution">
    <text evidence="4">The sequence shown here is derived from an EMBL/GenBank/DDBJ whole genome shotgun (WGS) entry which is preliminary data.</text>
</comment>
<dbReference type="InterPro" id="IPR040092">
    <property type="entry name" value="TBRG1"/>
</dbReference>
<dbReference type="SMART" id="SM00541">
    <property type="entry name" value="FYRN"/>
    <property type="match status" value="1"/>
</dbReference>
<sequence length="453" mass="51386">MFTTSVDNDERNDPSMIQVSLKKCLLSISASSPDIICKDHDLSVYTANFHESNAQDKPFIWEGHGLLSWVTRQQTQVYGRQCSSDETAIEIYVDLQPTARWEKEEFFAALYSGSIEQVKACMKTPLQTTCNCYAYHLPQLFSLQKPFETEKKSTDQLPSLPSLSSLSSISGLHPEPCIPSSTSFYQHSNGNDITFLSKENDMKRSAFTPLSDKATSSSSCSPEIIKGTEQHLIKKRRTVSGANSNTKQSNKTTRIYYEVKKDALGAYILPAEVDSWTVVDLGTVIYDRPAYHNQRYIYPVNYTVRKWYRSMVDPKSDTQYTCKILDNGNEPMFEVTADDCPVTYSGPTPTTVWTIIVRRAFAIRDQEYGHNPVGPDFFGLRKSTISKMIQDLPNARKCSQYTWQTFEPSKCNKPGKNRRRVATDVMGGVNYGLTGNRSMNNIPTQYASRYERR</sequence>
<dbReference type="Pfam" id="PF05965">
    <property type="entry name" value="FYRC"/>
    <property type="match status" value="1"/>
</dbReference>
<accession>A0A367J7T0</accession>
<dbReference type="OrthoDB" id="285793at2759"/>
<gene>
    <name evidence="4" type="ORF">CU098_003918</name>
</gene>
<dbReference type="Gene3D" id="3.30.160.360">
    <property type="match status" value="1"/>
</dbReference>
<dbReference type="EMBL" id="PJQM01004037">
    <property type="protein sequence ID" value="RCH85988.1"/>
    <property type="molecule type" value="Genomic_DNA"/>
</dbReference>
<organism evidence="4 5">
    <name type="scientific">Rhizopus stolonifer</name>
    <name type="common">Rhizopus nigricans</name>
    <dbReference type="NCBI Taxonomy" id="4846"/>
    <lineage>
        <taxon>Eukaryota</taxon>
        <taxon>Fungi</taxon>
        <taxon>Fungi incertae sedis</taxon>
        <taxon>Mucoromycota</taxon>
        <taxon>Mucoromycotina</taxon>
        <taxon>Mucoromycetes</taxon>
        <taxon>Mucorales</taxon>
        <taxon>Mucorineae</taxon>
        <taxon>Rhizopodaceae</taxon>
        <taxon>Rhizopus</taxon>
    </lineage>
</organism>
<dbReference type="PANTHER" id="PTHR22715:SF0">
    <property type="entry name" value="TRANSFORMING GROWTH FACTOR BETA REGULATOR 1"/>
    <property type="match status" value="1"/>
</dbReference>
<evidence type="ECO:0000256" key="2">
    <source>
        <dbReference type="ARBA" id="ARBA00023242"/>
    </source>
</evidence>
<dbReference type="InterPro" id="IPR003889">
    <property type="entry name" value="FYrich_C"/>
</dbReference>
<dbReference type="InterPro" id="IPR057725">
    <property type="entry name" value="Ams2-SPT21_N"/>
</dbReference>